<proteinExistence type="predicted"/>
<evidence type="ECO:0000313" key="2">
    <source>
        <dbReference type="Proteomes" id="UP001161697"/>
    </source>
</evidence>
<dbReference type="RefSeq" id="WP_279533537.1">
    <property type="nucleotide sequence ID" value="NZ_CP104579.1"/>
</dbReference>
<reference evidence="1" key="1">
    <citation type="submission" date="2022-09" db="EMBL/GenBank/DDBJ databases">
        <title>Intensive care unit water sources are persistently colonized with multi-drug resistant bacteria and are the site of extensive horizontal gene transfer of antibiotic resistance genes.</title>
        <authorList>
            <person name="Diorio-Toth L."/>
        </authorList>
    </citation>
    <scope>NUCLEOTIDE SEQUENCE</scope>
    <source>
        <strain evidence="1">GD03704</strain>
    </source>
</reference>
<dbReference type="AlphaFoldDB" id="A0AA42QFZ6"/>
<evidence type="ECO:0000313" key="1">
    <source>
        <dbReference type="EMBL" id="MDH1341894.1"/>
    </source>
</evidence>
<organism evidence="1 2">
    <name type="scientific">Ectopseudomonas oleovorans</name>
    <name type="common">Pseudomonas oleovorans</name>
    <dbReference type="NCBI Taxonomy" id="301"/>
    <lineage>
        <taxon>Bacteria</taxon>
        <taxon>Pseudomonadati</taxon>
        <taxon>Pseudomonadota</taxon>
        <taxon>Gammaproteobacteria</taxon>
        <taxon>Pseudomonadales</taxon>
        <taxon>Pseudomonadaceae</taxon>
        <taxon>Ectopseudomonas</taxon>
    </lineage>
</organism>
<dbReference type="EMBL" id="JAOCJE010000002">
    <property type="protein sequence ID" value="MDH1341894.1"/>
    <property type="molecule type" value="Genomic_DNA"/>
</dbReference>
<protein>
    <submittedName>
        <fullName evidence="1">Uncharacterized protein</fullName>
    </submittedName>
</protein>
<dbReference type="Proteomes" id="UP001161697">
    <property type="component" value="Unassembled WGS sequence"/>
</dbReference>
<comment type="caution">
    <text evidence="1">The sequence shown here is derived from an EMBL/GenBank/DDBJ whole genome shotgun (WGS) entry which is preliminary data.</text>
</comment>
<accession>A0AA42QFZ6</accession>
<gene>
    <name evidence="1" type="ORF">N5J11_22575</name>
</gene>
<name>A0AA42QFZ6_ECTOL</name>
<sequence length="210" mass="22818">MTAKKSSTQVVLDALRDLHQQEQIVTRETLHELTGLKLSIIDDRLKALIEEMLIVRVGRGVFVPAEQHPPARPMSKTLLPDGTVNLEIGDTVLILTPAEDRMLARIQAGVMMQAATIEVGHQAALLNGEIQGRLNRVERSIAKAADGASQGVTLDAISASKNVTGVTLGVTHEQRQSMVVATQEKQLSPGAKRTARWRQRKLEAAQKGVT</sequence>